<name>A0A8J5EW69_ZINOF</name>
<proteinExistence type="predicted"/>
<protein>
    <submittedName>
        <fullName evidence="2">Uncharacterized protein</fullName>
    </submittedName>
</protein>
<reference evidence="2 3" key="1">
    <citation type="submission" date="2020-08" db="EMBL/GenBank/DDBJ databases">
        <title>Plant Genome Project.</title>
        <authorList>
            <person name="Zhang R.-G."/>
        </authorList>
    </citation>
    <scope>NUCLEOTIDE SEQUENCE [LARGE SCALE GENOMIC DNA]</scope>
    <source>
        <tissue evidence="2">Rhizome</tissue>
    </source>
</reference>
<evidence type="ECO:0000256" key="1">
    <source>
        <dbReference type="SAM" id="MobiDB-lite"/>
    </source>
</evidence>
<evidence type="ECO:0000313" key="3">
    <source>
        <dbReference type="Proteomes" id="UP000734854"/>
    </source>
</evidence>
<comment type="caution">
    <text evidence="2">The sequence shown here is derived from an EMBL/GenBank/DDBJ whole genome shotgun (WGS) entry which is preliminary data.</text>
</comment>
<gene>
    <name evidence="2" type="ORF">ZIOFF_064654</name>
</gene>
<feature type="compositionally biased region" description="Basic and acidic residues" evidence="1">
    <location>
        <begin position="159"/>
        <end position="173"/>
    </location>
</feature>
<dbReference type="EMBL" id="JACMSC010000018">
    <property type="protein sequence ID" value="KAG6475434.1"/>
    <property type="molecule type" value="Genomic_DNA"/>
</dbReference>
<evidence type="ECO:0000313" key="2">
    <source>
        <dbReference type="EMBL" id="KAG6475434.1"/>
    </source>
</evidence>
<dbReference type="AlphaFoldDB" id="A0A8J5EW69"/>
<dbReference type="Proteomes" id="UP000734854">
    <property type="component" value="Unassembled WGS sequence"/>
</dbReference>
<feature type="region of interest" description="Disordered" evidence="1">
    <location>
        <begin position="148"/>
        <end position="184"/>
    </location>
</feature>
<accession>A0A8J5EW69</accession>
<keyword evidence="3" id="KW-1185">Reference proteome</keyword>
<organism evidence="2 3">
    <name type="scientific">Zingiber officinale</name>
    <name type="common">Ginger</name>
    <name type="synonym">Amomum zingiber</name>
    <dbReference type="NCBI Taxonomy" id="94328"/>
    <lineage>
        <taxon>Eukaryota</taxon>
        <taxon>Viridiplantae</taxon>
        <taxon>Streptophyta</taxon>
        <taxon>Embryophyta</taxon>
        <taxon>Tracheophyta</taxon>
        <taxon>Spermatophyta</taxon>
        <taxon>Magnoliopsida</taxon>
        <taxon>Liliopsida</taxon>
        <taxon>Zingiberales</taxon>
        <taxon>Zingiberaceae</taxon>
        <taxon>Zingiber</taxon>
    </lineage>
</organism>
<sequence>MILELQFLLRRLHHVRFLVVFNRCTISIYVRAQTGWLNHRLFGGWSEQRSGQATPPLLRWKNPKSEGGSRGDASESRSEGSHNYSRRQSEVTTGGGPLEEDTVMIQCWLHLKQRFPLKESLEVKYIASHLVEEQSDASLHEVSIHDDQNNQWLLPSGQRSDRNENNQEVHESESAITEVPYGEA</sequence>
<feature type="compositionally biased region" description="Basic and acidic residues" evidence="1">
    <location>
        <begin position="63"/>
        <end position="80"/>
    </location>
</feature>
<feature type="region of interest" description="Disordered" evidence="1">
    <location>
        <begin position="49"/>
        <end position="98"/>
    </location>
</feature>